<dbReference type="GO" id="GO:0015661">
    <property type="term" value="F:L-lysine efflux transmembrane transporter activity"/>
    <property type="evidence" value="ECO:0007669"/>
    <property type="project" value="InterPro"/>
</dbReference>
<sequence>MDNLQTVAVILLPMFVGFCFRLPAPALRLTDHLLNVCVYLILLLIGMGLAQVENLGRELGGIAFYALLLFALLTGCNLAAMRWFDRRFAWQPASAAAAPHQVSFANGLKQLATVLLGLVLGLLLPAAWLPHQDIGHYTLMAMIFLVGLQLRGGGIPLRQILLNRRGLQLSVVFMLSCAAAGLLFALCVPKVSVWQGLALSSGYGWYSLSGMLMAQSYGAAWGSVALLNDLLRELFALAVIPVLMRRTAYSAVGIGGATSMDFALPVIQHAGGLAVVPVAVSFGFVVNLAAPLMMVLFGSMG</sequence>
<dbReference type="KEGG" id="ckh:LVJ77_11640"/>
<feature type="transmembrane region" description="Helical" evidence="1">
    <location>
        <begin position="203"/>
        <end position="227"/>
    </location>
</feature>
<feature type="transmembrane region" description="Helical" evidence="1">
    <location>
        <begin position="33"/>
        <end position="50"/>
    </location>
</feature>
<proteinExistence type="predicted"/>
<reference evidence="2" key="1">
    <citation type="journal article" date="2022" name="Res Sq">
        <title>Evolution of multicellular longitudinally dividing oral cavity symbionts (Neisseriaceae).</title>
        <authorList>
            <person name="Nyongesa S."/>
            <person name="Weber P."/>
            <person name="Bernet E."/>
            <person name="Pullido F."/>
            <person name="Nieckarz M."/>
            <person name="Delaby M."/>
            <person name="Nieves C."/>
            <person name="Viehboeck T."/>
            <person name="Krause N."/>
            <person name="Rivera-Millot A."/>
            <person name="Nakamura A."/>
            <person name="Vischer N."/>
            <person name="VanNieuwenhze M."/>
            <person name="Brun Y."/>
            <person name="Cava F."/>
            <person name="Bulgheresi S."/>
            <person name="Veyrier F."/>
        </authorList>
    </citation>
    <scope>NUCLEOTIDE SEQUENCE</scope>
    <source>
        <strain evidence="2">17694</strain>
    </source>
</reference>
<feature type="transmembrane region" description="Helical" evidence="1">
    <location>
        <begin position="171"/>
        <end position="191"/>
    </location>
</feature>
<protein>
    <submittedName>
        <fullName evidence="2">Lysine exporter LysO family protein</fullName>
    </submittedName>
</protein>
<accession>A0A8T9MZ07</accession>
<feature type="transmembrane region" description="Helical" evidence="1">
    <location>
        <begin position="62"/>
        <end position="80"/>
    </location>
</feature>
<keyword evidence="1" id="KW-0812">Transmembrane</keyword>
<dbReference type="EMBL" id="CP091521">
    <property type="protein sequence ID" value="UOP05718.2"/>
    <property type="molecule type" value="Genomic_DNA"/>
</dbReference>
<dbReference type="AlphaFoldDB" id="A0A8T9MZ07"/>
<feature type="transmembrane region" description="Helical" evidence="1">
    <location>
        <begin position="111"/>
        <end position="128"/>
    </location>
</feature>
<dbReference type="RefSeq" id="WP_027009889.1">
    <property type="nucleotide sequence ID" value="NZ_CP091521.1"/>
</dbReference>
<feature type="transmembrane region" description="Helical" evidence="1">
    <location>
        <begin position="6"/>
        <end position="24"/>
    </location>
</feature>
<organism evidence="2 3">
    <name type="scientific">Conchiformibius kuhniae</name>
    <dbReference type="NCBI Taxonomy" id="211502"/>
    <lineage>
        <taxon>Bacteria</taxon>
        <taxon>Pseudomonadati</taxon>
        <taxon>Pseudomonadota</taxon>
        <taxon>Betaproteobacteria</taxon>
        <taxon>Neisseriales</taxon>
        <taxon>Neisseriaceae</taxon>
        <taxon>Conchiformibius</taxon>
    </lineage>
</organism>
<evidence type="ECO:0000313" key="2">
    <source>
        <dbReference type="EMBL" id="UOP05718.2"/>
    </source>
</evidence>
<keyword evidence="1" id="KW-1133">Transmembrane helix</keyword>
<name>A0A8T9MZ07_9NEIS</name>
<feature type="transmembrane region" description="Helical" evidence="1">
    <location>
        <begin position="273"/>
        <end position="297"/>
    </location>
</feature>
<keyword evidence="1" id="KW-0472">Membrane</keyword>
<feature type="transmembrane region" description="Helical" evidence="1">
    <location>
        <begin position="134"/>
        <end position="150"/>
    </location>
</feature>
<reference evidence="2" key="2">
    <citation type="submission" date="2024-09" db="EMBL/GenBank/DDBJ databases">
        <authorList>
            <person name="Veyrier F.J."/>
        </authorList>
    </citation>
    <scope>NUCLEOTIDE SEQUENCE</scope>
    <source>
        <strain evidence="2">17694</strain>
    </source>
</reference>
<evidence type="ECO:0000313" key="3">
    <source>
        <dbReference type="Proteomes" id="UP000831534"/>
    </source>
</evidence>
<dbReference type="Pfam" id="PF03956">
    <property type="entry name" value="Lys_export"/>
    <property type="match status" value="1"/>
</dbReference>
<dbReference type="PANTHER" id="PTHR35804:SF1">
    <property type="entry name" value="LYSINE EXPORTER LYSO"/>
    <property type="match status" value="1"/>
</dbReference>
<keyword evidence="3" id="KW-1185">Reference proteome</keyword>
<gene>
    <name evidence="2" type="ORF">LVJ77_11640</name>
</gene>
<dbReference type="GO" id="GO:0005886">
    <property type="term" value="C:plasma membrane"/>
    <property type="evidence" value="ECO:0007669"/>
    <property type="project" value="TreeGrafter"/>
</dbReference>
<dbReference type="PANTHER" id="PTHR35804">
    <property type="entry name" value="LYSINE EXPORTER LYSO"/>
    <property type="match status" value="1"/>
</dbReference>
<dbReference type="InterPro" id="IPR005642">
    <property type="entry name" value="LysO"/>
</dbReference>
<dbReference type="Proteomes" id="UP000831534">
    <property type="component" value="Chromosome"/>
</dbReference>
<evidence type="ECO:0000256" key="1">
    <source>
        <dbReference type="SAM" id="Phobius"/>
    </source>
</evidence>